<keyword evidence="7" id="KW-1003">Cell membrane</keyword>
<dbReference type="GO" id="GO:0008270">
    <property type="term" value="F:zinc ion binding"/>
    <property type="evidence" value="ECO:0007669"/>
    <property type="project" value="UniProtKB-KW"/>
</dbReference>
<dbReference type="GO" id="GO:0005802">
    <property type="term" value="C:trans-Golgi network"/>
    <property type="evidence" value="ECO:0007669"/>
    <property type="project" value="TreeGrafter"/>
</dbReference>
<feature type="compositionally biased region" description="Acidic residues" evidence="22">
    <location>
        <begin position="1"/>
        <end position="10"/>
    </location>
</feature>
<evidence type="ECO:0000256" key="3">
    <source>
        <dbReference type="ARBA" id="ARBA00004395"/>
    </source>
</evidence>
<evidence type="ECO:0000259" key="24">
    <source>
        <dbReference type="PROSITE" id="PS50290"/>
    </source>
</evidence>
<keyword evidence="13 21" id="KW-0418">Kinase</keyword>
<comment type="subcellular location">
    <subcellularLocation>
        <location evidence="2">Cell membrane</location>
    </subcellularLocation>
    <subcellularLocation>
        <location evidence="4">Cytoplasm</location>
        <location evidence="4">Cytosol</location>
    </subcellularLocation>
    <subcellularLocation>
        <location evidence="1">Early endosome membrane</location>
    </subcellularLocation>
    <subcellularLocation>
        <location evidence="5">Endoplasmic reticulum membrane</location>
    </subcellularLocation>
    <subcellularLocation>
        <location evidence="3">Golgi apparatus membrane</location>
        <topology evidence="3">Peripheral membrane protein</topology>
    </subcellularLocation>
    <subcellularLocation>
        <location evidence="21">Membrane</location>
        <topology evidence="21">Peripheral membrane protein</topology>
    </subcellularLocation>
</comment>
<accession>A0A8K1GSM9</accession>
<evidence type="ECO:0000256" key="11">
    <source>
        <dbReference type="ARBA" id="ARBA00022741"/>
    </source>
</evidence>
<dbReference type="GO" id="GO:0005524">
    <property type="term" value="F:ATP binding"/>
    <property type="evidence" value="ECO:0007669"/>
    <property type="project" value="UniProtKB-UniRule"/>
</dbReference>
<keyword evidence="9" id="KW-0489">Methyltransferase</keyword>
<evidence type="ECO:0000256" key="21">
    <source>
        <dbReference type="RuleBase" id="RU367084"/>
    </source>
</evidence>
<feature type="domain" description="PI3K/PI4K catalytic" evidence="24">
    <location>
        <begin position="125"/>
        <end position="455"/>
    </location>
</feature>
<evidence type="ECO:0000256" key="9">
    <source>
        <dbReference type="ARBA" id="ARBA00022603"/>
    </source>
</evidence>
<dbReference type="Pfam" id="PF10237">
    <property type="entry name" value="N6-adenineMlase"/>
    <property type="match status" value="1"/>
</dbReference>
<evidence type="ECO:0000256" key="8">
    <source>
        <dbReference type="ARBA" id="ARBA00022490"/>
    </source>
</evidence>
<keyword evidence="12" id="KW-0967">Endosome</keyword>
<dbReference type="GO" id="GO:0008168">
    <property type="term" value="F:methyltransferase activity"/>
    <property type="evidence" value="ECO:0007669"/>
    <property type="project" value="UniProtKB-KW"/>
</dbReference>
<dbReference type="EC" id="2.7.1.67" evidence="21"/>
<evidence type="ECO:0000256" key="12">
    <source>
        <dbReference type="ARBA" id="ARBA00022753"/>
    </source>
</evidence>
<evidence type="ECO:0000256" key="18">
    <source>
        <dbReference type="ARBA" id="ARBA00023136"/>
    </source>
</evidence>
<dbReference type="GO" id="GO:0007030">
    <property type="term" value="P:Golgi organization"/>
    <property type="evidence" value="ECO:0007669"/>
    <property type="project" value="TreeGrafter"/>
</dbReference>
<feature type="domain" description="CCHC-type" evidence="23">
    <location>
        <begin position="791"/>
        <end position="806"/>
    </location>
</feature>
<dbReference type="AlphaFoldDB" id="A0A8K1GSM9"/>
<dbReference type="GO" id="GO:0005829">
    <property type="term" value="C:cytosol"/>
    <property type="evidence" value="ECO:0007669"/>
    <property type="project" value="UniProtKB-SubCell"/>
</dbReference>
<gene>
    <name evidence="25" type="ORF">HGM15179_003729</name>
</gene>
<keyword evidence="18 21" id="KW-0472">Membrane</keyword>
<dbReference type="GO" id="GO:0003676">
    <property type="term" value="F:nucleic acid binding"/>
    <property type="evidence" value="ECO:0007669"/>
    <property type="project" value="InterPro"/>
</dbReference>
<evidence type="ECO:0000256" key="19">
    <source>
        <dbReference type="ARBA" id="ARBA00036767"/>
    </source>
</evidence>
<dbReference type="EMBL" id="SWJQ01000074">
    <property type="protein sequence ID" value="TRZ23378.1"/>
    <property type="molecule type" value="Genomic_DNA"/>
</dbReference>
<keyword evidence="14" id="KW-0256">Endoplasmic reticulum</keyword>
<evidence type="ECO:0000256" key="16">
    <source>
        <dbReference type="ARBA" id="ARBA00023034"/>
    </source>
</evidence>
<keyword evidence="8" id="KW-0963">Cytoplasm</keyword>
<dbReference type="GO" id="GO:0000139">
    <property type="term" value="C:Golgi membrane"/>
    <property type="evidence" value="ECO:0007669"/>
    <property type="project" value="UniProtKB-SubCell"/>
</dbReference>
<feature type="compositionally biased region" description="Acidic residues" evidence="22">
    <location>
        <begin position="51"/>
        <end position="70"/>
    </location>
</feature>
<comment type="catalytic activity">
    <reaction evidence="19">
        <text>a 1,2-diacyl-sn-glycero-3-phospho-(1D-myo-inositol) + ATP = a 1,2-diacyl-sn-glycero-3-phospho-(1D-myo-inositol 4-phosphate) + ADP + H(+)</text>
        <dbReference type="Rhea" id="RHEA:19877"/>
        <dbReference type="ChEBI" id="CHEBI:15378"/>
        <dbReference type="ChEBI" id="CHEBI:30616"/>
        <dbReference type="ChEBI" id="CHEBI:57880"/>
        <dbReference type="ChEBI" id="CHEBI:58178"/>
        <dbReference type="ChEBI" id="CHEBI:456216"/>
        <dbReference type="EC" id="2.7.1.67"/>
    </reaction>
    <physiologicalReaction direction="left-to-right" evidence="19">
        <dbReference type="Rhea" id="RHEA:19878"/>
    </physiologicalReaction>
</comment>
<evidence type="ECO:0000313" key="25">
    <source>
        <dbReference type="EMBL" id="TRZ23378.1"/>
    </source>
</evidence>
<keyword evidence="11 21" id="KW-0547">Nucleotide-binding</keyword>
<evidence type="ECO:0000256" key="4">
    <source>
        <dbReference type="ARBA" id="ARBA00004514"/>
    </source>
</evidence>
<reference evidence="25" key="1">
    <citation type="submission" date="2019-04" db="EMBL/GenBank/DDBJ databases">
        <title>Genome assembly of Zosterops borbonicus 15179.</title>
        <authorList>
            <person name="Leroy T."/>
            <person name="Anselmetti Y."/>
            <person name="Tilak M.-K."/>
            <person name="Nabholz B."/>
        </authorList>
    </citation>
    <scope>NUCLEOTIDE SEQUENCE</scope>
    <source>
        <strain evidence="25">HGM_15179</strain>
        <tissue evidence="25">Muscle</tissue>
    </source>
</reference>
<evidence type="ECO:0000256" key="15">
    <source>
        <dbReference type="ARBA" id="ARBA00022840"/>
    </source>
</evidence>
<keyword evidence="20" id="KW-0862">Zinc</keyword>
<evidence type="ECO:0000256" key="10">
    <source>
        <dbReference type="ARBA" id="ARBA00022679"/>
    </source>
</evidence>
<dbReference type="InterPro" id="IPR001878">
    <property type="entry name" value="Znf_CCHC"/>
</dbReference>
<evidence type="ECO:0000256" key="5">
    <source>
        <dbReference type="ARBA" id="ARBA00004586"/>
    </source>
</evidence>
<evidence type="ECO:0000256" key="7">
    <source>
        <dbReference type="ARBA" id="ARBA00022475"/>
    </source>
</evidence>
<keyword evidence="20" id="KW-0479">Metal-binding</keyword>
<evidence type="ECO:0000256" key="13">
    <source>
        <dbReference type="ARBA" id="ARBA00022777"/>
    </source>
</evidence>
<evidence type="ECO:0000256" key="2">
    <source>
        <dbReference type="ARBA" id="ARBA00004236"/>
    </source>
</evidence>
<evidence type="ECO:0000256" key="17">
    <source>
        <dbReference type="ARBA" id="ARBA00023098"/>
    </source>
</evidence>
<dbReference type="GO" id="GO:0005765">
    <property type="term" value="C:lysosomal membrane"/>
    <property type="evidence" value="ECO:0007669"/>
    <property type="project" value="TreeGrafter"/>
</dbReference>
<dbReference type="GO" id="GO:0005886">
    <property type="term" value="C:plasma membrane"/>
    <property type="evidence" value="ECO:0007669"/>
    <property type="project" value="UniProtKB-SubCell"/>
</dbReference>
<dbReference type="InterPro" id="IPR041370">
    <property type="entry name" value="Mlase_EEF1AKMT1/ZCCHC4"/>
</dbReference>
<organism evidence="25 26">
    <name type="scientific">Zosterops borbonicus</name>
    <dbReference type="NCBI Taxonomy" id="364589"/>
    <lineage>
        <taxon>Eukaryota</taxon>
        <taxon>Metazoa</taxon>
        <taxon>Chordata</taxon>
        <taxon>Craniata</taxon>
        <taxon>Vertebrata</taxon>
        <taxon>Euteleostomi</taxon>
        <taxon>Archelosauria</taxon>
        <taxon>Archosauria</taxon>
        <taxon>Dinosauria</taxon>
        <taxon>Saurischia</taxon>
        <taxon>Theropoda</taxon>
        <taxon>Coelurosauria</taxon>
        <taxon>Aves</taxon>
        <taxon>Neognathae</taxon>
        <taxon>Neoaves</taxon>
        <taxon>Telluraves</taxon>
        <taxon>Australaves</taxon>
        <taxon>Passeriformes</taxon>
        <taxon>Sylvioidea</taxon>
        <taxon>Zosteropidae</taxon>
        <taxon>Zosterops</taxon>
    </lineage>
</organism>
<dbReference type="PROSITE" id="PS50216">
    <property type="entry name" value="DHHC"/>
    <property type="match status" value="1"/>
</dbReference>
<dbReference type="GO" id="GO:0004430">
    <property type="term" value="F:1-phosphatidylinositol 4-kinase activity"/>
    <property type="evidence" value="ECO:0007669"/>
    <property type="project" value="UniProtKB-UniRule"/>
</dbReference>
<dbReference type="GO" id="GO:0046854">
    <property type="term" value="P:phosphatidylinositol phosphate biosynthetic process"/>
    <property type="evidence" value="ECO:0007669"/>
    <property type="project" value="UniProtKB-UniRule"/>
</dbReference>
<comment type="similarity">
    <text evidence="6 21">Belongs to the PI3/PI4-kinase family. Type II PI4K subfamily.</text>
</comment>
<dbReference type="Proteomes" id="UP000796761">
    <property type="component" value="Unassembled WGS sequence"/>
</dbReference>
<dbReference type="SMART" id="SM00343">
    <property type="entry name" value="ZnF_C2HC"/>
    <property type="match status" value="1"/>
</dbReference>
<evidence type="ECO:0000256" key="20">
    <source>
        <dbReference type="PROSITE-ProRule" id="PRU00047"/>
    </source>
</evidence>
<dbReference type="Pfam" id="PF00454">
    <property type="entry name" value="PI3_PI4_kinase"/>
    <property type="match status" value="1"/>
</dbReference>
<evidence type="ECO:0000256" key="14">
    <source>
        <dbReference type="ARBA" id="ARBA00022824"/>
    </source>
</evidence>
<evidence type="ECO:0000313" key="26">
    <source>
        <dbReference type="Proteomes" id="UP000796761"/>
    </source>
</evidence>
<name>A0A8K1GSM9_9PASS</name>
<dbReference type="GO" id="GO:0031901">
    <property type="term" value="C:early endosome membrane"/>
    <property type="evidence" value="ECO:0007669"/>
    <property type="project" value="UniProtKB-SubCell"/>
</dbReference>
<dbReference type="PROSITE" id="PS50290">
    <property type="entry name" value="PI3_4_KINASE_3"/>
    <property type="match status" value="1"/>
</dbReference>
<feature type="region of interest" description="Disordered" evidence="22">
    <location>
        <begin position="1"/>
        <end position="95"/>
    </location>
</feature>
<keyword evidence="26" id="KW-1185">Reference proteome</keyword>
<dbReference type="PANTHER" id="PTHR12865:SF6">
    <property type="entry name" value="PHOSPHATIDYLINOSITOL 4-KINASE TYPE 2-BETA"/>
    <property type="match status" value="1"/>
</dbReference>
<dbReference type="PROSITE" id="PS50158">
    <property type="entry name" value="ZF_CCHC"/>
    <property type="match status" value="1"/>
</dbReference>
<evidence type="ECO:0000256" key="22">
    <source>
        <dbReference type="SAM" id="MobiDB-lite"/>
    </source>
</evidence>
<sequence length="855" mass="98367">MAEPGAEEPDERLLLLVEPPPSPPEAELPRRGPQSARAAPGGAVRQCGEPGLEEVEDSEDSGPEGDGEDEPLLRASGGGRGRRAGAGRDRERRAAAGHTADMNIFLDDPEFAELILRTEQAIECGVFPERISQGSSGSYFAKDPKGKIIGVFKPKSEEPYGHLNPKWTKYFHKICCPCCFGRGCLVPNQGYLSEAGAYLVDEKLGLGVVPKTKVVWLVSETFNYSAIDRAKSRGKKYALEKVPKVAKKFNRIGLPPKVGSFQLFVEGYKEADYWLRKFEADPLPENTRKEFQSQFERLVVLDYVIRNTDRGNDNWLVRYEKQDDGLDLSDKDSQWTITKESIKIAAIDNGLAFPFKHPDEWRAYPFHWAWLPQAKVPFSQETRDLVLPRLSDMNFVQDLCEDLYELFKTDKGFDKATFENQMSVMRGQVSETRLAAREDYNRNHQPSFTHRQNVDRYKNFVLLPSSKRRFCQDCQQLLLPAEWEKHSDHQFLCDITTAQLKSPSQLLYPLENKKTNAQYLFADRSCQFLLNLLIDLGFRRVLSVGTPRLHEIIQSKASQEKEFSVRSLLLDIDFRYSQFYTEDEFCHYNMFNHHFFGGEAARETCRKFLCEENCERVIIVTDPPFGGLVEALASSFKKLMAMWRETEKEGHDNKEMPMFWIFPYFFESRILDFFPSFSMMDYQVDYDNHALYKHGKTGRRQSPVRIFTNLTPSMIVLPEEEGYRFCTVCQRYVSSGNQHCEMCNSCTSKDGRRWKHCVLCKKCVKPSWFHCNNCNCCTLEKHSCEKTDVGCFVCGKAGHKRNACPSLSHTRTACQPNKKKRQKTRKRVKMGICKRLAMKHAIFSKRKVKKKKKTT</sequence>
<comment type="caution">
    <text evidence="25">The sequence shown here is derived from an EMBL/GenBank/DDBJ whole genome shotgun (WGS) entry which is preliminary data.</text>
</comment>
<dbReference type="GO" id="GO:0007032">
    <property type="term" value="P:endosome organization"/>
    <property type="evidence" value="ECO:0007669"/>
    <property type="project" value="TreeGrafter"/>
</dbReference>
<keyword evidence="10 21" id="KW-0808">Transferase</keyword>
<dbReference type="GO" id="GO:0032259">
    <property type="term" value="P:methylation"/>
    <property type="evidence" value="ECO:0007669"/>
    <property type="project" value="UniProtKB-KW"/>
</dbReference>
<keyword evidence="15 21" id="KW-0067">ATP-binding</keyword>
<keyword evidence="20" id="KW-0863">Zinc-finger</keyword>
<dbReference type="InterPro" id="IPR000403">
    <property type="entry name" value="PI3/4_kinase_cat_dom"/>
</dbReference>
<evidence type="ECO:0000256" key="6">
    <source>
        <dbReference type="ARBA" id="ARBA00008941"/>
    </source>
</evidence>
<keyword evidence="17" id="KW-0443">Lipid metabolism</keyword>
<dbReference type="OrthoDB" id="3349449at2759"/>
<evidence type="ECO:0000259" key="23">
    <source>
        <dbReference type="PROSITE" id="PS50158"/>
    </source>
</evidence>
<dbReference type="PANTHER" id="PTHR12865">
    <property type="entry name" value="PHOSPHATIDYLINOSITOL 4-KINASE TYPE-II"/>
    <property type="match status" value="1"/>
</dbReference>
<protein>
    <recommendedName>
        <fullName evidence="21">Phosphatidylinositol 4-kinase type 2</fullName>
        <ecNumber evidence="21">2.7.1.67</ecNumber>
    </recommendedName>
</protein>
<dbReference type="GO" id="GO:0005789">
    <property type="term" value="C:endoplasmic reticulum membrane"/>
    <property type="evidence" value="ECO:0007669"/>
    <property type="project" value="UniProtKB-SubCell"/>
</dbReference>
<dbReference type="InterPro" id="IPR039756">
    <property type="entry name" value="Lsb6/PI4K2"/>
</dbReference>
<keyword evidence="16" id="KW-0333">Golgi apparatus</keyword>
<proteinExistence type="inferred from homology"/>
<evidence type="ECO:0000256" key="1">
    <source>
        <dbReference type="ARBA" id="ARBA00004146"/>
    </source>
</evidence>